<dbReference type="EMBL" id="UOEH01000244">
    <property type="protein sequence ID" value="VAV98087.1"/>
    <property type="molecule type" value="Genomic_DNA"/>
</dbReference>
<dbReference type="PANTHER" id="PTHR43157:SF31">
    <property type="entry name" value="PHOSPHATIDYLINOSITOL-GLYCAN BIOSYNTHESIS CLASS F PROTEIN"/>
    <property type="match status" value="1"/>
</dbReference>
<feature type="non-terminal residue" evidence="2">
    <location>
        <position position="138"/>
    </location>
</feature>
<dbReference type="Pfam" id="PF00106">
    <property type="entry name" value="adh_short"/>
    <property type="match status" value="1"/>
</dbReference>
<organism evidence="2">
    <name type="scientific">hydrothermal vent metagenome</name>
    <dbReference type="NCBI Taxonomy" id="652676"/>
    <lineage>
        <taxon>unclassified sequences</taxon>
        <taxon>metagenomes</taxon>
        <taxon>ecological metagenomes</taxon>
    </lineage>
</organism>
<keyword evidence="1" id="KW-0560">Oxidoreductase</keyword>
<evidence type="ECO:0000256" key="1">
    <source>
        <dbReference type="ARBA" id="ARBA00023002"/>
    </source>
</evidence>
<dbReference type="GO" id="GO:0016491">
    <property type="term" value="F:oxidoreductase activity"/>
    <property type="evidence" value="ECO:0007669"/>
    <property type="project" value="UniProtKB-KW"/>
</dbReference>
<dbReference type="Gene3D" id="3.40.50.720">
    <property type="entry name" value="NAD(P)-binding Rossmann-like Domain"/>
    <property type="match status" value="1"/>
</dbReference>
<dbReference type="InterPro" id="IPR002347">
    <property type="entry name" value="SDR_fam"/>
</dbReference>
<evidence type="ECO:0000313" key="2">
    <source>
        <dbReference type="EMBL" id="VAV98087.1"/>
    </source>
</evidence>
<sequence>MSRKIKHSGFSNWTPDRLGDLVGKTYLITGGNSGIGLEAAKMLGAAGGDIVIACRNPQKAAAAIDEIAAVAKGKVEDVTLDLASLASVRQAAEEIRNRFSKLDALVNNAGIMQTPQLETADGFEMQIGTNHLGHFLLA</sequence>
<dbReference type="PRINTS" id="PR00081">
    <property type="entry name" value="GDHRDH"/>
</dbReference>
<accession>A0A3B0S072</accession>
<name>A0A3B0S072_9ZZZZ</name>
<dbReference type="PANTHER" id="PTHR43157">
    <property type="entry name" value="PHOSPHATIDYLINOSITOL-GLYCAN BIOSYNTHESIS CLASS F PROTEIN-RELATED"/>
    <property type="match status" value="1"/>
</dbReference>
<gene>
    <name evidence="2" type="ORF">MNBD_ALPHA05-1331</name>
</gene>
<dbReference type="SUPFAM" id="SSF51735">
    <property type="entry name" value="NAD(P)-binding Rossmann-fold domains"/>
    <property type="match status" value="1"/>
</dbReference>
<proteinExistence type="predicted"/>
<dbReference type="InterPro" id="IPR036291">
    <property type="entry name" value="NAD(P)-bd_dom_sf"/>
</dbReference>
<protein>
    <submittedName>
        <fullName evidence="2">Probable oxidoreductase/Short-chain dehydrogenase</fullName>
    </submittedName>
</protein>
<reference evidence="2" key="1">
    <citation type="submission" date="2018-06" db="EMBL/GenBank/DDBJ databases">
        <authorList>
            <person name="Zhirakovskaya E."/>
        </authorList>
    </citation>
    <scope>NUCLEOTIDE SEQUENCE</scope>
</reference>
<dbReference type="AlphaFoldDB" id="A0A3B0S072"/>